<dbReference type="EMBL" id="BMGG01000009">
    <property type="protein sequence ID" value="GGC83103.1"/>
    <property type="molecule type" value="Genomic_DNA"/>
</dbReference>
<feature type="domain" description="ABC transporter" evidence="4">
    <location>
        <begin position="25"/>
        <end position="264"/>
    </location>
</feature>
<dbReference type="InterPro" id="IPR003593">
    <property type="entry name" value="AAA+_ATPase"/>
</dbReference>
<dbReference type="PANTHER" id="PTHR45772:SF2">
    <property type="entry name" value="ABC TRANSPORTER ATP-BINDING PROTEIN"/>
    <property type="match status" value="1"/>
</dbReference>
<sequence length="265" mass="28197">MATGMVTAEAPPAGRGQAAAAEPLLAAADIVKVFGKLTALNGAYLTVAPNEFHGLIGPNGSGKSTLMKCVAGAETPTTGSVRFDGRDITAASPAERARAGLSLKFQITSVLPALTLYDNILLALQARTSLAGLVFSRTRGVLHDRVMGMLEQFRLADRAGEPASALSHGQQQWLEIAMALAPEPKLLLLDEPTGGMSLEERRVTGELLQPIRAHCSLVIVEHDLDFIRDICDRLTVLDQGSVLDSGTVQHIQASPQVQEVYLRRA</sequence>
<dbReference type="GO" id="GO:0005524">
    <property type="term" value="F:ATP binding"/>
    <property type="evidence" value="ECO:0007669"/>
    <property type="project" value="UniProtKB-KW"/>
</dbReference>
<dbReference type="GO" id="GO:0005886">
    <property type="term" value="C:plasma membrane"/>
    <property type="evidence" value="ECO:0007669"/>
    <property type="project" value="TreeGrafter"/>
</dbReference>
<dbReference type="PANTHER" id="PTHR45772">
    <property type="entry name" value="CONSERVED COMPONENT OF ABC TRANSPORTER FOR NATURAL AMINO ACIDS-RELATED"/>
    <property type="match status" value="1"/>
</dbReference>
<reference evidence="5" key="2">
    <citation type="submission" date="2020-09" db="EMBL/GenBank/DDBJ databases">
        <authorList>
            <person name="Sun Q."/>
            <person name="Zhou Y."/>
        </authorList>
    </citation>
    <scope>NUCLEOTIDE SEQUENCE</scope>
    <source>
        <strain evidence="5">CGMCC 1.12919</strain>
    </source>
</reference>
<evidence type="ECO:0000256" key="1">
    <source>
        <dbReference type="ARBA" id="ARBA00022448"/>
    </source>
</evidence>
<name>A0A916UQM0_9HYPH</name>
<dbReference type="PROSITE" id="PS50893">
    <property type="entry name" value="ABC_TRANSPORTER_2"/>
    <property type="match status" value="1"/>
</dbReference>
<dbReference type="Pfam" id="PF00005">
    <property type="entry name" value="ABC_tran"/>
    <property type="match status" value="1"/>
</dbReference>
<accession>A0A916UQM0</accession>
<evidence type="ECO:0000256" key="3">
    <source>
        <dbReference type="ARBA" id="ARBA00022840"/>
    </source>
</evidence>
<evidence type="ECO:0000259" key="4">
    <source>
        <dbReference type="PROSITE" id="PS50893"/>
    </source>
</evidence>
<keyword evidence="6" id="KW-1185">Reference proteome</keyword>
<evidence type="ECO:0000313" key="5">
    <source>
        <dbReference type="EMBL" id="GGC83103.1"/>
    </source>
</evidence>
<keyword evidence="1" id="KW-0813">Transport</keyword>
<comment type="caution">
    <text evidence="5">The sequence shown here is derived from an EMBL/GenBank/DDBJ whole genome shotgun (WGS) entry which is preliminary data.</text>
</comment>
<proteinExistence type="predicted"/>
<dbReference type="SUPFAM" id="SSF52540">
    <property type="entry name" value="P-loop containing nucleoside triphosphate hydrolases"/>
    <property type="match status" value="1"/>
</dbReference>
<dbReference type="InterPro" id="IPR051120">
    <property type="entry name" value="ABC_AA/LPS_Transport"/>
</dbReference>
<dbReference type="InterPro" id="IPR027417">
    <property type="entry name" value="P-loop_NTPase"/>
</dbReference>
<evidence type="ECO:0000256" key="2">
    <source>
        <dbReference type="ARBA" id="ARBA00022741"/>
    </source>
</evidence>
<dbReference type="CDD" id="cd03219">
    <property type="entry name" value="ABC_Mj1267_LivG_branched"/>
    <property type="match status" value="1"/>
</dbReference>
<dbReference type="AlphaFoldDB" id="A0A916UQM0"/>
<keyword evidence="3 5" id="KW-0067">ATP-binding</keyword>
<keyword evidence="2" id="KW-0547">Nucleotide-binding</keyword>
<dbReference type="SMART" id="SM00382">
    <property type="entry name" value="AAA"/>
    <property type="match status" value="1"/>
</dbReference>
<protein>
    <submittedName>
        <fullName evidence="5">ABC transporter ATP-binding protein</fullName>
    </submittedName>
</protein>
<dbReference type="GO" id="GO:0016887">
    <property type="term" value="F:ATP hydrolysis activity"/>
    <property type="evidence" value="ECO:0007669"/>
    <property type="project" value="InterPro"/>
</dbReference>
<organism evidence="5 6">
    <name type="scientific">Chelatococcus reniformis</name>
    <dbReference type="NCBI Taxonomy" id="1494448"/>
    <lineage>
        <taxon>Bacteria</taxon>
        <taxon>Pseudomonadati</taxon>
        <taxon>Pseudomonadota</taxon>
        <taxon>Alphaproteobacteria</taxon>
        <taxon>Hyphomicrobiales</taxon>
        <taxon>Chelatococcaceae</taxon>
        <taxon>Chelatococcus</taxon>
    </lineage>
</organism>
<gene>
    <name evidence="5" type="ORF">GCM10010994_46230</name>
</gene>
<reference evidence="5" key="1">
    <citation type="journal article" date="2014" name="Int. J. Syst. Evol. Microbiol.">
        <title>Complete genome sequence of Corynebacterium casei LMG S-19264T (=DSM 44701T), isolated from a smear-ripened cheese.</title>
        <authorList>
            <consortium name="US DOE Joint Genome Institute (JGI-PGF)"/>
            <person name="Walter F."/>
            <person name="Albersmeier A."/>
            <person name="Kalinowski J."/>
            <person name="Ruckert C."/>
        </authorList>
    </citation>
    <scope>NUCLEOTIDE SEQUENCE</scope>
    <source>
        <strain evidence="5">CGMCC 1.12919</strain>
    </source>
</reference>
<dbReference type="Proteomes" id="UP000637002">
    <property type="component" value="Unassembled WGS sequence"/>
</dbReference>
<dbReference type="InterPro" id="IPR003439">
    <property type="entry name" value="ABC_transporter-like_ATP-bd"/>
</dbReference>
<dbReference type="Gene3D" id="3.40.50.300">
    <property type="entry name" value="P-loop containing nucleotide triphosphate hydrolases"/>
    <property type="match status" value="1"/>
</dbReference>
<evidence type="ECO:0000313" key="6">
    <source>
        <dbReference type="Proteomes" id="UP000637002"/>
    </source>
</evidence>